<dbReference type="SUPFAM" id="SSF103501">
    <property type="entry name" value="Respiratory nitrate reductase 1 gamma chain"/>
    <property type="match status" value="1"/>
</dbReference>
<sequence>MTSMDFLLLVRGPLLVLAIAIFTLGFGIRLVEMLALGQKRNYAEPRGSAVLGGFKTVYRRFAPDPGTWERAPFDVVIGTLWHVGFIAALFLFIPHVELIRKTFGIAWPALPNPLIDAITVITLVALVAALVQRLRNPVKRFLSTPEDYLVWVLTFLPVLTGYLAYHRLINPYPLVLGLHILSVEMFLIVAPFTKLTHMVTAFIARWYNGAIFGRKGVQS</sequence>
<keyword evidence="1" id="KW-0472">Membrane</keyword>
<dbReference type="EMBL" id="CP121472">
    <property type="protein sequence ID" value="WPL18097.1"/>
    <property type="molecule type" value="Genomic_DNA"/>
</dbReference>
<dbReference type="InterPro" id="IPR036197">
    <property type="entry name" value="NarG-like_sf"/>
</dbReference>
<dbReference type="Proteomes" id="UP001432180">
    <property type="component" value="Chromosome"/>
</dbReference>
<keyword evidence="1" id="KW-1133">Transmembrane helix</keyword>
<proteinExistence type="predicted"/>
<keyword evidence="1" id="KW-0812">Transmembrane</keyword>
<feature type="transmembrane region" description="Helical" evidence="1">
    <location>
        <begin position="6"/>
        <end position="31"/>
    </location>
</feature>
<feature type="transmembrane region" description="Helical" evidence="1">
    <location>
        <begin position="148"/>
        <end position="165"/>
    </location>
</feature>
<feature type="transmembrane region" description="Helical" evidence="1">
    <location>
        <begin position="75"/>
        <end position="94"/>
    </location>
</feature>
<accession>A0ABZ0SCB2</accession>
<evidence type="ECO:0000313" key="3">
    <source>
        <dbReference type="Proteomes" id="UP001432180"/>
    </source>
</evidence>
<dbReference type="Gene3D" id="1.20.950.20">
    <property type="entry name" value="Transmembrane di-heme cytochromes, Chain C"/>
    <property type="match status" value="1"/>
</dbReference>
<keyword evidence="3" id="KW-1185">Reference proteome</keyword>
<organism evidence="2 3">
    <name type="scientific">Thiorhodovibrio winogradskyi</name>
    <dbReference type="NCBI Taxonomy" id="77007"/>
    <lineage>
        <taxon>Bacteria</taxon>
        <taxon>Pseudomonadati</taxon>
        <taxon>Pseudomonadota</taxon>
        <taxon>Gammaproteobacteria</taxon>
        <taxon>Chromatiales</taxon>
        <taxon>Chromatiaceae</taxon>
        <taxon>Thiorhodovibrio</taxon>
    </lineage>
</organism>
<evidence type="ECO:0000313" key="2">
    <source>
        <dbReference type="EMBL" id="WPL18097.1"/>
    </source>
</evidence>
<dbReference type="RefSeq" id="WP_328983880.1">
    <property type="nucleotide sequence ID" value="NZ_CP121472.1"/>
</dbReference>
<name>A0ABZ0SCB2_9GAMM</name>
<evidence type="ECO:0000256" key="1">
    <source>
        <dbReference type="SAM" id="Phobius"/>
    </source>
</evidence>
<feature type="transmembrane region" description="Helical" evidence="1">
    <location>
        <begin position="114"/>
        <end position="136"/>
    </location>
</feature>
<reference evidence="2 3" key="1">
    <citation type="journal article" date="2023" name="Microorganisms">
        <title>Thiorhodovibrio frisius and Trv. litoralis spp. nov., Two Novel Members from a Clade of Fastidious Purple Sulfur Bacteria That Exhibit Unique Red-Shifted Light-Harvesting Capabilities.</title>
        <authorList>
            <person name="Methner A."/>
            <person name="Kuzyk S.B."/>
            <person name="Petersen J."/>
            <person name="Bauer S."/>
            <person name="Brinkmann H."/>
            <person name="Sichau K."/>
            <person name="Wanner G."/>
            <person name="Wolf J."/>
            <person name="Neumann-Schaal M."/>
            <person name="Henke P."/>
            <person name="Tank M."/>
            <person name="Sproer C."/>
            <person name="Bunk B."/>
            <person name="Overmann J."/>
        </authorList>
    </citation>
    <scope>NUCLEOTIDE SEQUENCE [LARGE SCALE GENOMIC DNA]</scope>
    <source>
        <strain evidence="2 3">DSM 6702</strain>
    </source>
</reference>
<gene>
    <name evidence="2" type="ORF">Thiowin_03148</name>
</gene>
<protein>
    <submittedName>
        <fullName evidence="2">Nitrate reductase gamma subunit</fullName>
    </submittedName>
</protein>